<dbReference type="FunFam" id="2.60.120.330:FF:000012">
    <property type="entry name" value="Gibberellin 20 oxidase 1"/>
    <property type="match status" value="1"/>
</dbReference>
<comment type="similarity">
    <text evidence="1 5">Belongs to the iron/ascorbate-dependent oxidoreductase family.</text>
</comment>
<keyword evidence="2 5" id="KW-0479">Metal-binding</keyword>
<dbReference type="GO" id="GO:0016491">
    <property type="term" value="F:oxidoreductase activity"/>
    <property type="evidence" value="ECO:0007669"/>
    <property type="project" value="UniProtKB-KW"/>
</dbReference>
<organism evidence="7 8">
    <name type="scientific">Canavalia gladiata</name>
    <name type="common">Sword bean</name>
    <name type="synonym">Dolichos gladiatus</name>
    <dbReference type="NCBI Taxonomy" id="3824"/>
    <lineage>
        <taxon>Eukaryota</taxon>
        <taxon>Viridiplantae</taxon>
        <taxon>Streptophyta</taxon>
        <taxon>Embryophyta</taxon>
        <taxon>Tracheophyta</taxon>
        <taxon>Spermatophyta</taxon>
        <taxon>Magnoliopsida</taxon>
        <taxon>eudicotyledons</taxon>
        <taxon>Gunneridae</taxon>
        <taxon>Pentapetalae</taxon>
        <taxon>rosids</taxon>
        <taxon>fabids</taxon>
        <taxon>Fabales</taxon>
        <taxon>Fabaceae</taxon>
        <taxon>Papilionoideae</taxon>
        <taxon>50 kb inversion clade</taxon>
        <taxon>NPAAA clade</taxon>
        <taxon>indigoferoid/millettioid clade</taxon>
        <taxon>Phaseoleae</taxon>
        <taxon>Canavalia</taxon>
    </lineage>
</organism>
<proteinExistence type="inferred from homology"/>
<dbReference type="PROSITE" id="PS51471">
    <property type="entry name" value="FE2OG_OXY"/>
    <property type="match status" value="1"/>
</dbReference>
<evidence type="ECO:0000256" key="4">
    <source>
        <dbReference type="ARBA" id="ARBA00023004"/>
    </source>
</evidence>
<dbReference type="InterPro" id="IPR026992">
    <property type="entry name" value="DIOX_N"/>
</dbReference>
<protein>
    <recommendedName>
        <fullName evidence="6">Fe2OG dioxygenase domain-containing protein</fullName>
    </recommendedName>
</protein>
<dbReference type="AlphaFoldDB" id="A0AAN9PQS6"/>
<keyword evidence="3" id="KW-0847">Vitamin C</keyword>
<dbReference type="GO" id="GO:0031418">
    <property type="term" value="F:L-ascorbic acid binding"/>
    <property type="evidence" value="ECO:0007669"/>
    <property type="project" value="UniProtKB-KW"/>
</dbReference>
<feature type="domain" description="Fe2OG dioxygenase" evidence="6">
    <location>
        <begin position="188"/>
        <end position="292"/>
    </location>
</feature>
<sequence length="345" mass="39999">MGELDSAFIVAPEHRPKLCFTEPEGIPVIDLSSLSDPCTLEGIVKEIGKACKEWGFFQVINHGSGLQSRKRIDAVSRKFFGLSLEEKKKVKRDAMQVMGYHDSEHTKNVRDWKEVYEFVVEEPTLMPASLHPHDKEVTQWFNKWPQNPPEFREVCKQYAQDMEKLAFKLLELIALSLGLPPKRFHKFFEHQCSYVKLNYYPPCPSPDLVLGCGRHKDFDVLTILAQDDVGGLEVRRKKDGEWVQVKPIPDAYIINIGDVIQIWSNDAYESVEHRVIANSNKERLSTPFFLHVAHYTMVEPMEELTNKDNPPKYRPSNWGKFLATRKYSNFTKLEVENIQIYDLKK</sequence>
<dbReference type="EMBL" id="JAYMYQ010000010">
    <property type="protein sequence ID" value="KAK7308570.1"/>
    <property type="molecule type" value="Genomic_DNA"/>
</dbReference>
<evidence type="ECO:0000256" key="3">
    <source>
        <dbReference type="ARBA" id="ARBA00022896"/>
    </source>
</evidence>
<dbReference type="InterPro" id="IPR044861">
    <property type="entry name" value="IPNS-like_FE2OG_OXY"/>
</dbReference>
<dbReference type="Pfam" id="PF03171">
    <property type="entry name" value="2OG-FeII_Oxy"/>
    <property type="match status" value="1"/>
</dbReference>
<keyword evidence="8" id="KW-1185">Reference proteome</keyword>
<comment type="caution">
    <text evidence="7">The sequence shown here is derived from an EMBL/GenBank/DDBJ whole genome shotgun (WGS) entry which is preliminary data.</text>
</comment>
<dbReference type="InterPro" id="IPR027443">
    <property type="entry name" value="IPNS-like_sf"/>
</dbReference>
<dbReference type="PANTHER" id="PTHR47991">
    <property type="entry name" value="OXOGLUTARATE/IRON-DEPENDENT DIOXYGENASE"/>
    <property type="match status" value="1"/>
</dbReference>
<dbReference type="Proteomes" id="UP001367508">
    <property type="component" value="Unassembled WGS sequence"/>
</dbReference>
<dbReference type="PRINTS" id="PR00682">
    <property type="entry name" value="IPNSYNTHASE"/>
</dbReference>
<dbReference type="GO" id="GO:0046872">
    <property type="term" value="F:metal ion binding"/>
    <property type="evidence" value="ECO:0007669"/>
    <property type="project" value="UniProtKB-KW"/>
</dbReference>
<accession>A0AAN9PQS6</accession>
<evidence type="ECO:0000313" key="8">
    <source>
        <dbReference type="Proteomes" id="UP001367508"/>
    </source>
</evidence>
<gene>
    <name evidence="7" type="ORF">VNO77_42188</name>
</gene>
<dbReference type="Gene3D" id="2.60.120.330">
    <property type="entry name" value="B-lactam Antibiotic, Isopenicillin N Synthase, Chain"/>
    <property type="match status" value="1"/>
</dbReference>
<name>A0AAN9PQS6_CANGL</name>
<reference evidence="7 8" key="1">
    <citation type="submission" date="2024-01" db="EMBL/GenBank/DDBJ databases">
        <title>The genomes of 5 underutilized Papilionoideae crops provide insights into root nodulation and disease resistanc.</title>
        <authorList>
            <person name="Jiang F."/>
        </authorList>
    </citation>
    <scope>NUCLEOTIDE SEQUENCE [LARGE SCALE GENOMIC DNA]</scope>
    <source>
        <strain evidence="7">LVBAO_FW01</strain>
        <tissue evidence="7">Leaves</tissue>
    </source>
</reference>
<evidence type="ECO:0000256" key="2">
    <source>
        <dbReference type="ARBA" id="ARBA00022723"/>
    </source>
</evidence>
<keyword evidence="4 5" id="KW-0408">Iron</keyword>
<dbReference type="SUPFAM" id="SSF51197">
    <property type="entry name" value="Clavaminate synthase-like"/>
    <property type="match status" value="1"/>
</dbReference>
<evidence type="ECO:0000256" key="5">
    <source>
        <dbReference type="RuleBase" id="RU003682"/>
    </source>
</evidence>
<dbReference type="InterPro" id="IPR005123">
    <property type="entry name" value="Oxoglu/Fe-dep_dioxygenase_dom"/>
</dbReference>
<dbReference type="InterPro" id="IPR050295">
    <property type="entry name" value="Plant_2OG-oxidoreductases"/>
</dbReference>
<dbReference type="Pfam" id="PF14226">
    <property type="entry name" value="DIOX_N"/>
    <property type="match status" value="1"/>
</dbReference>
<evidence type="ECO:0000313" key="7">
    <source>
        <dbReference type="EMBL" id="KAK7308570.1"/>
    </source>
</evidence>
<evidence type="ECO:0000259" key="6">
    <source>
        <dbReference type="PROSITE" id="PS51471"/>
    </source>
</evidence>
<evidence type="ECO:0000256" key="1">
    <source>
        <dbReference type="ARBA" id="ARBA00008056"/>
    </source>
</evidence>
<keyword evidence="5" id="KW-0560">Oxidoreductase</keyword>